<protein>
    <submittedName>
        <fullName evidence="1">Uncharacterized protein</fullName>
    </submittedName>
</protein>
<evidence type="ECO:0000313" key="1">
    <source>
        <dbReference type="EMBL" id="VYU15661.1"/>
    </source>
</evidence>
<dbReference type="AlphaFoldDB" id="A0A6N3CLZ4"/>
<dbReference type="EMBL" id="CACRUV010000018">
    <property type="protein sequence ID" value="VYU15661.1"/>
    <property type="molecule type" value="Genomic_DNA"/>
</dbReference>
<organism evidence="1">
    <name type="scientific">Parabacteroides merdae</name>
    <dbReference type="NCBI Taxonomy" id="46503"/>
    <lineage>
        <taxon>Bacteria</taxon>
        <taxon>Pseudomonadati</taxon>
        <taxon>Bacteroidota</taxon>
        <taxon>Bacteroidia</taxon>
        <taxon>Bacteroidales</taxon>
        <taxon>Tannerellaceae</taxon>
        <taxon>Parabacteroides</taxon>
    </lineage>
</organism>
<name>A0A6N3CLZ4_9BACT</name>
<gene>
    <name evidence="1" type="ORF">PMLFYP103_01364</name>
</gene>
<reference evidence="1" key="1">
    <citation type="submission" date="2019-11" db="EMBL/GenBank/DDBJ databases">
        <authorList>
            <person name="Feng L."/>
        </authorList>
    </citation>
    <scope>NUCLEOTIDE SEQUENCE</scope>
    <source>
        <strain evidence="1">PmerdaeLFYP103</strain>
    </source>
</reference>
<accession>A0A6N3CLZ4</accession>
<proteinExistence type="predicted"/>
<sequence>MLRHDSCRFILSFICHNHHGKKTIIFCVSINNKNRNRPGIDAKQVKIASFFIKTGFSFAQKGLDSRLRPGCKHHGDPSGGEVQIRVCARPFRRCVDVYPPCWGCFYVSFLHFVRQKRPFYYRKRPRFVDGHLGLHKCKQPIINHISKPASKKHDRCMMVE</sequence>